<evidence type="ECO:0000256" key="2">
    <source>
        <dbReference type="ARBA" id="ARBA00022730"/>
    </source>
</evidence>
<dbReference type="GO" id="GO:0003735">
    <property type="term" value="F:structural constituent of ribosome"/>
    <property type="evidence" value="ECO:0007669"/>
    <property type="project" value="InterPro"/>
</dbReference>
<dbReference type="GO" id="GO:0019843">
    <property type="term" value="F:rRNA binding"/>
    <property type="evidence" value="ECO:0007669"/>
    <property type="project" value="UniProtKB-UniRule"/>
</dbReference>
<dbReference type="AlphaFoldDB" id="G4NNG0"/>
<dbReference type="PANTHER" id="PTHR21349">
    <property type="entry name" value="50S RIBOSOMAL PROTEIN L21"/>
    <property type="match status" value="1"/>
</dbReference>
<sequence length="108" mass="12294">MMEPYAVIQTGNKQYQVRKGDVIDVELLDGISEENKEVLFQDVLFTFDGEKASVGAPTVGNAVVKGELVSFVRGEKVVAYKYKKRKNYHKKIGHRQNYLRVKISDLVM</sequence>
<dbReference type="SUPFAM" id="SSF141091">
    <property type="entry name" value="L21p-like"/>
    <property type="match status" value="1"/>
</dbReference>
<dbReference type="InterPro" id="IPR001787">
    <property type="entry name" value="Ribosomal_bL21"/>
</dbReference>
<organism evidence="8 9">
    <name type="scientific">Chlamydia trachomatis serovar A (strain A2497)</name>
    <dbReference type="NCBI Taxonomy" id="580047"/>
    <lineage>
        <taxon>Bacteria</taxon>
        <taxon>Pseudomonadati</taxon>
        <taxon>Chlamydiota</taxon>
        <taxon>Chlamydiia</taxon>
        <taxon>Chlamydiales</taxon>
        <taxon>Chlamydiaceae</taxon>
        <taxon>Chlamydia/Chlamydophila group</taxon>
        <taxon>Chlamydia</taxon>
    </lineage>
</organism>
<dbReference type="NCBIfam" id="TIGR00061">
    <property type="entry name" value="L21"/>
    <property type="match status" value="1"/>
</dbReference>
<evidence type="ECO:0000256" key="6">
    <source>
        <dbReference type="HAMAP-Rule" id="MF_01363"/>
    </source>
</evidence>
<accession>G4NNG0</accession>
<evidence type="ECO:0000256" key="4">
    <source>
        <dbReference type="ARBA" id="ARBA00022980"/>
    </source>
</evidence>
<comment type="similarity">
    <text evidence="1 6 7">Belongs to the bacterial ribosomal protein bL21 family.</text>
</comment>
<evidence type="ECO:0000313" key="8">
    <source>
        <dbReference type="EMBL" id="AEP35273.1"/>
    </source>
</evidence>
<proteinExistence type="inferred from homology"/>
<dbReference type="GO" id="GO:0005840">
    <property type="term" value="C:ribosome"/>
    <property type="evidence" value="ECO:0007669"/>
    <property type="project" value="UniProtKB-KW"/>
</dbReference>
<dbReference type="PATRIC" id="fig|580047.4.peg.463"/>
<keyword evidence="3 6" id="KW-0694">RNA-binding</keyword>
<dbReference type="HAMAP" id="MF_01363">
    <property type="entry name" value="Ribosomal_bL21"/>
    <property type="match status" value="1"/>
</dbReference>
<evidence type="ECO:0000256" key="5">
    <source>
        <dbReference type="ARBA" id="ARBA00023274"/>
    </source>
</evidence>
<protein>
    <recommendedName>
        <fullName evidence="6">Large ribosomal subunit protein bL21</fullName>
    </recommendedName>
</protein>
<name>G4NNG0_CHLT4</name>
<dbReference type="EMBL" id="CP002401">
    <property type="protein sequence ID" value="AEP35273.1"/>
    <property type="molecule type" value="Genomic_DNA"/>
</dbReference>
<dbReference type="InterPro" id="IPR018258">
    <property type="entry name" value="Ribosomal_bL21_CS"/>
</dbReference>
<evidence type="ECO:0000256" key="3">
    <source>
        <dbReference type="ARBA" id="ARBA00022884"/>
    </source>
</evidence>
<reference evidence="8 9" key="1">
    <citation type="journal article" date="2011" name="J. Exp. Med.">
        <title>A live-attenuated chlamydial vaccine protects against trachoma in nonhuman primates.</title>
        <authorList>
            <person name="Kari L."/>
            <person name="Whitmire W.M."/>
            <person name="Olivares-Zavaleta N."/>
            <person name="Goheen M.M."/>
            <person name="Taylor L.D."/>
            <person name="Carlson J.H."/>
            <person name="Sturdevant G.L."/>
            <person name="Lu C."/>
            <person name="Bakios L.E."/>
            <person name="Randall L.B."/>
            <person name="Parnell M.J."/>
            <person name="Zhong G."/>
            <person name="Caldwell H.D."/>
        </authorList>
    </citation>
    <scope>NUCLEOTIDE SEQUENCE [LARGE SCALE GENOMIC DNA]</scope>
    <source>
        <strain evidence="8 9">A2497</strain>
    </source>
</reference>
<evidence type="ECO:0000256" key="1">
    <source>
        <dbReference type="ARBA" id="ARBA00008563"/>
    </source>
</evidence>
<evidence type="ECO:0000313" key="9">
    <source>
        <dbReference type="Proteomes" id="UP000009287"/>
    </source>
</evidence>
<comment type="function">
    <text evidence="6 7">This protein binds to 23S rRNA in the presence of protein L20.</text>
</comment>
<dbReference type="InterPro" id="IPR036164">
    <property type="entry name" value="bL21-like_sf"/>
</dbReference>
<dbReference type="PROSITE" id="PS01169">
    <property type="entry name" value="RIBOSOMAL_L21"/>
    <property type="match status" value="1"/>
</dbReference>
<keyword evidence="5 6" id="KW-0687">Ribonucleoprotein</keyword>
<evidence type="ECO:0000256" key="7">
    <source>
        <dbReference type="RuleBase" id="RU000562"/>
    </source>
</evidence>
<keyword evidence="4 6" id="KW-0689">Ribosomal protein</keyword>
<dbReference type="GO" id="GO:1990904">
    <property type="term" value="C:ribonucleoprotein complex"/>
    <property type="evidence" value="ECO:0007669"/>
    <property type="project" value="UniProtKB-KW"/>
</dbReference>
<dbReference type="GO" id="GO:0005737">
    <property type="term" value="C:cytoplasm"/>
    <property type="evidence" value="ECO:0007669"/>
    <property type="project" value="UniProtKB-ARBA"/>
</dbReference>
<comment type="subunit">
    <text evidence="6">Part of the 50S ribosomal subunit. Contacts protein L20.</text>
</comment>
<dbReference type="Proteomes" id="UP000009287">
    <property type="component" value="Chromosome"/>
</dbReference>
<dbReference type="KEGG" id="cra:CTO_0456"/>
<gene>
    <name evidence="6" type="primary">rplU</name>
    <name evidence="8" type="ordered locus">CTO_0456</name>
</gene>
<dbReference type="InterPro" id="IPR028909">
    <property type="entry name" value="bL21-like"/>
</dbReference>
<keyword evidence="2 6" id="KW-0699">rRNA-binding</keyword>
<dbReference type="GO" id="GO:0006412">
    <property type="term" value="P:translation"/>
    <property type="evidence" value="ECO:0007669"/>
    <property type="project" value="UniProtKB-UniRule"/>
</dbReference>
<dbReference type="PANTHER" id="PTHR21349:SF0">
    <property type="entry name" value="LARGE RIBOSOMAL SUBUNIT PROTEIN BL21M"/>
    <property type="match status" value="1"/>
</dbReference>
<dbReference type="Pfam" id="PF00829">
    <property type="entry name" value="Ribosomal_L21p"/>
    <property type="match status" value="1"/>
</dbReference>